<proteinExistence type="predicted"/>
<gene>
    <name evidence="3" type="ORF">ACFODW_08395</name>
</gene>
<dbReference type="InterPro" id="IPR036397">
    <property type="entry name" value="RNaseH_sf"/>
</dbReference>
<dbReference type="InterPro" id="IPR048020">
    <property type="entry name" value="Transpos_IS3"/>
</dbReference>
<dbReference type="Pfam" id="PF13333">
    <property type="entry name" value="rve_2"/>
    <property type="match status" value="1"/>
</dbReference>
<feature type="domain" description="Integrase catalytic" evidence="2">
    <location>
        <begin position="141"/>
        <end position="305"/>
    </location>
</feature>
<dbReference type="SUPFAM" id="SSF53098">
    <property type="entry name" value="Ribonuclease H-like"/>
    <property type="match status" value="1"/>
</dbReference>
<organism evidence="3 4">
    <name type="scientific">Virgibacillus sediminis</name>
    <dbReference type="NCBI Taxonomy" id="202260"/>
    <lineage>
        <taxon>Bacteria</taxon>
        <taxon>Bacillati</taxon>
        <taxon>Bacillota</taxon>
        <taxon>Bacilli</taxon>
        <taxon>Bacillales</taxon>
        <taxon>Bacillaceae</taxon>
        <taxon>Virgibacillus</taxon>
    </lineage>
</organism>
<comment type="caution">
    <text evidence="3">The sequence shown here is derived from an EMBL/GenBank/DDBJ whole genome shotgun (WGS) entry which is preliminary data.</text>
</comment>
<accession>A0ABV7A5N2</accession>
<evidence type="ECO:0000313" key="3">
    <source>
        <dbReference type="EMBL" id="MFC2948357.1"/>
    </source>
</evidence>
<protein>
    <submittedName>
        <fullName evidence="3">IS3 family transposase</fullName>
    </submittedName>
</protein>
<dbReference type="NCBIfam" id="NF033516">
    <property type="entry name" value="transpos_IS3"/>
    <property type="match status" value="1"/>
</dbReference>
<dbReference type="InterPro" id="IPR050900">
    <property type="entry name" value="Transposase_IS3/IS150/IS904"/>
</dbReference>
<evidence type="ECO:0000313" key="4">
    <source>
        <dbReference type="Proteomes" id="UP001595387"/>
    </source>
</evidence>
<dbReference type="InterPro" id="IPR001584">
    <property type="entry name" value="Integrase_cat-core"/>
</dbReference>
<dbReference type="PROSITE" id="PS50994">
    <property type="entry name" value="INTEGRASE"/>
    <property type="match status" value="1"/>
</dbReference>
<dbReference type="RefSeq" id="WP_390305979.1">
    <property type="nucleotide sequence ID" value="NZ_JBHRRZ010000015.1"/>
</dbReference>
<dbReference type="Gene3D" id="3.30.420.10">
    <property type="entry name" value="Ribonuclease H-like superfamily/Ribonuclease H"/>
    <property type="match status" value="1"/>
</dbReference>
<dbReference type="Pfam" id="PF13276">
    <property type="entry name" value="HTH_21"/>
    <property type="match status" value="1"/>
</dbReference>
<keyword evidence="4" id="KW-1185">Reference proteome</keyword>
<dbReference type="Pfam" id="PF00665">
    <property type="entry name" value="rve"/>
    <property type="match status" value="1"/>
</dbReference>
<sequence length="309" mass="35880">MLKKVAVFSGRSGILSRKAQAALSLELKKEFRLKDVLKIVGIPESSYHYHGKALKENVDPDAEMKELIQAKFEEHNGSYGYRRITDELRLDGHTINYKRVQRLMKVLDIKCTKFGRKSRKYNAYKGTVGKVAKNRMKRRFNTSIPLQKLSTDITEFKCLGGKKLYLNPVLDLFNGEILSYGVSNSPTLDFALEPLEETLDIIKNATYRTTIHTDQGWHYQHDKWVKKLKKHKVFQSMSRKGNCIDNAPVESFFGILKQEIYHGEPLCTYEELKSKVEEYIYYYNNQRIKGRLIGMSPLQYRLHTDLIVA</sequence>
<dbReference type="PANTHER" id="PTHR46889">
    <property type="entry name" value="TRANSPOSASE INSF FOR INSERTION SEQUENCE IS3B-RELATED"/>
    <property type="match status" value="1"/>
</dbReference>
<evidence type="ECO:0000256" key="1">
    <source>
        <dbReference type="ARBA" id="ARBA00002286"/>
    </source>
</evidence>
<dbReference type="InterPro" id="IPR012337">
    <property type="entry name" value="RNaseH-like_sf"/>
</dbReference>
<name>A0ABV7A5N2_9BACI</name>
<reference evidence="4" key="1">
    <citation type="journal article" date="2019" name="Int. J. Syst. Evol. Microbiol.">
        <title>The Global Catalogue of Microorganisms (GCM) 10K type strain sequencing project: providing services to taxonomists for standard genome sequencing and annotation.</title>
        <authorList>
            <consortium name="The Broad Institute Genomics Platform"/>
            <consortium name="The Broad Institute Genome Sequencing Center for Infectious Disease"/>
            <person name="Wu L."/>
            <person name="Ma J."/>
        </authorList>
    </citation>
    <scope>NUCLEOTIDE SEQUENCE [LARGE SCALE GENOMIC DNA]</scope>
    <source>
        <strain evidence="4">KCTC 13193</strain>
    </source>
</reference>
<evidence type="ECO:0000259" key="2">
    <source>
        <dbReference type="PROSITE" id="PS50994"/>
    </source>
</evidence>
<comment type="function">
    <text evidence="1">Involved in the transposition of the insertion sequence.</text>
</comment>
<dbReference type="EMBL" id="JBHRRZ010000015">
    <property type="protein sequence ID" value="MFC2948357.1"/>
    <property type="molecule type" value="Genomic_DNA"/>
</dbReference>
<dbReference type="InterPro" id="IPR025948">
    <property type="entry name" value="HTH-like_dom"/>
</dbReference>
<dbReference type="Proteomes" id="UP001595387">
    <property type="component" value="Unassembled WGS sequence"/>
</dbReference>
<dbReference type="PANTHER" id="PTHR46889:SF4">
    <property type="entry name" value="TRANSPOSASE INSO FOR INSERTION SEQUENCE ELEMENT IS911B-RELATED"/>
    <property type="match status" value="1"/>
</dbReference>